<evidence type="ECO:0000313" key="3">
    <source>
        <dbReference type="Proteomes" id="UP001237642"/>
    </source>
</evidence>
<dbReference type="InterPro" id="IPR044614">
    <property type="entry name" value="STR10"/>
</dbReference>
<proteinExistence type="predicted"/>
<accession>A0AAD8MAC8</accession>
<dbReference type="CDD" id="cd00158">
    <property type="entry name" value="RHOD"/>
    <property type="match status" value="1"/>
</dbReference>
<feature type="domain" description="Rhodanese" evidence="1">
    <location>
        <begin position="59"/>
        <end position="183"/>
    </location>
</feature>
<evidence type="ECO:0000313" key="2">
    <source>
        <dbReference type="EMBL" id="KAK1365509.1"/>
    </source>
</evidence>
<organism evidence="2 3">
    <name type="scientific">Heracleum sosnowskyi</name>
    <dbReference type="NCBI Taxonomy" id="360622"/>
    <lineage>
        <taxon>Eukaryota</taxon>
        <taxon>Viridiplantae</taxon>
        <taxon>Streptophyta</taxon>
        <taxon>Embryophyta</taxon>
        <taxon>Tracheophyta</taxon>
        <taxon>Spermatophyta</taxon>
        <taxon>Magnoliopsida</taxon>
        <taxon>eudicotyledons</taxon>
        <taxon>Gunneridae</taxon>
        <taxon>Pentapetalae</taxon>
        <taxon>asterids</taxon>
        <taxon>campanulids</taxon>
        <taxon>Apiales</taxon>
        <taxon>Apiaceae</taxon>
        <taxon>Apioideae</taxon>
        <taxon>apioid superclade</taxon>
        <taxon>Tordylieae</taxon>
        <taxon>Tordyliinae</taxon>
        <taxon>Heracleum</taxon>
    </lineage>
</organism>
<dbReference type="Proteomes" id="UP001237642">
    <property type="component" value="Unassembled WGS sequence"/>
</dbReference>
<dbReference type="AlphaFoldDB" id="A0AAD8MAC8"/>
<dbReference type="FunFam" id="3.40.250.10:FF:000047">
    <property type="entry name" value="Rhodanese-like domain-containing protein 10"/>
    <property type="match status" value="1"/>
</dbReference>
<dbReference type="Gene3D" id="3.40.250.10">
    <property type="entry name" value="Rhodanese-like domain"/>
    <property type="match status" value="1"/>
</dbReference>
<dbReference type="SUPFAM" id="SSF52821">
    <property type="entry name" value="Rhodanese/Cell cycle control phosphatase"/>
    <property type="match status" value="1"/>
</dbReference>
<dbReference type="PANTHER" id="PTHR45510:SF1">
    <property type="entry name" value="RHODANESE-LIKE DOMAIN-CONTAINING PROTEIN 10"/>
    <property type="match status" value="1"/>
</dbReference>
<dbReference type="SMART" id="SM00450">
    <property type="entry name" value="RHOD"/>
    <property type="match status" value="1"/>
</dbReference>
<reference evidence="2" key="1">
    <citation type="submission" date="2023-02" db="EMBL/GenBank/DDBJ databases">
        <title>Genome of toxic invasive species Heracleum sosnowskyi carries increased number of genes despite the absence of recent whole-genome duplications.</title>
        <authorList>
            <person name="Schelkunov M."/>
            <person name="Shtratnikova V."/>
            <person name="Makarenko M."/>
            <person name="Klepikova A."/>
            <person name="Omelchenko D."/>
            <person name="Novikova G."/>
            <person name="Obukhova E."/>
            <person name="Bogdanov V."/>
            <person name="Penin A."/>
            <person name="Logacheva M."/>
        </authorList>
    </citation>
    <scope>NUCLEOTIDE SEQUENCE</scope>
    <source>
        <strain evidence="2">Hsosn_3</strain>
        <tissue evidence="2">Leaf</tissue>
    </source>
</reference>
<evidence type="ECO:0000259" key="1">
    <source>
        <dbReference type="PROSITE" id="PS50206"/>
    </source>
</evidence>
<gene>
    <name evidence="2" type="ORF">POM88_041070</name>
</gene>
<name>A0AAD8MAC8_9APIA</name>
<dbReference type="GO" id="GO:0009507">
    <property type="term" value="C:chloroplast"/>
    <property type="evidence" value="ECO:0007669"/>
    <property type="project" value="TreeGrafter"/>
</dbReference>
<dbReference type="InterPro" id="IPR001763">
    <property type="entry name" value="Rhodanese-like_dom"/>
</dbReference>
<dbReference type="InterPro" id="IPR036873">
    <property type="entry name" value="Rhodanese-like_dom_sf"/>
</dbReference>
<dbReference type="PROSITE" id="PS50206">
    <property type="entry name" value="RHODANESE_3"/>
    <property type="match status" value="1"/>
</dbReference>
<dbReference type="Pfam" id="PF00581">
    <property type="entry name" value="Rhodanese"/>
    <property type="match status" value="1"/>
</dbReference>
<keyword evidence="3" id="KW-1185">Reference proteome</keyword>
<dbReference type="PANTHER" id="PTHR45510">
    <property type="entry name" value="RHODANESE-LIKE DOMAIN-CONTAINING PROTEIN 10"/>
    <property type="match status" value="1"/>
</dbReference>
<sequence length="214" mass="24067">MAIQLKHLHPYTLHQLKANGPPTHFRSSPFRVHAISGKELIQSGKVRAVDPKEAAMVMKTEKYMLLDIRPEWEREKARVSGSLHVPLFVQDMDNSIVTLLKKWVHFGYIGLWTGQYFTMINPQFVDEVERMVSDKNSKVLVSCGEGLRSLMAVSKLHGAGYKNLGWLVGGFNRSVDGDFADIEGTEKLQYATIGGASYYFLQILILLQAVGKDN</sequence>
<dbReference type="EMBL" id="JAUIZM010000009">
    <property type="protein sequence ID" value="KAK1365509.1"/>
    <property type="molecule type" value="Genomic_DNA"/>
</dbReference>
<protein>
    <submittedName>
        <fullName evidence="2">Rhodanese-like domain-containing protein 10</fullName>
    </submittedName>
</protein>
<comment type="caution">
    <text evidence="2">The sequence shown here is derived from an EMBL/GenBank/DDBJ whole genome shotgun (WGS) entry which is preliminary data.</text>
</comment>
<reference evidence="2" key="2">
    <citation type="submission" date="2023-05" db="EMBL/GenBank/DDBJ databases">
        <authorList>
            <person name="Schelkunov M.I."/>
        </authorList>
    </citation>
    <scope>NUCLEOTIDE SEQUENCE</scope>
    <source>
        <strain evidence="2">Hsosn_3</strain>
        <tissue evidence="2">Leaf</tissue>
    </source>
</reference>